<protein>
    <submittedName>
        <fullName evidence="1">Uncharacterized protein</fullName>
    </submittedName>
</protein>
<proteinExistence type="predicted"/>
<organism evidence="1 2">
    <name type="scientific">Streptomyces bottropensis ATCC 25435</name>
    <dbReference type="NCBI Taxonomy" id="1054862"/>
    <lineage>
        <taxon>Bacteria</taxon>
        <taxon>Bacillati</taxon>
        <taxon>Actinomycetota</taxon>
        <taxon>Actinomycetes</taxon>
        <taxon>Kitasatosporales</taxon>
        <taxon>Streptomycetaceae</taxon>
        <taxon>Streptomyces</taxon>
    </lineage>
</organism>
<sequence>MCEEDVELGLAVTHRACLTARIPMQNSRGSTAAAQPAAIKTVPMCDLPRDHERVSRTARSPR</sequence>
<dbReference type="EMBL" id="KB405058">
    <property type="protein sequence ID" value="EMF57100.1"/>
    <property type="molecule type" value="Genomic_DNA"/>
</dbReference>
<accession>M3FVT2</accession>
<dbReference type="Proteomes" id="UP000030760">
    <property type="component" value="Unassembled WGS sequence"/>
</dbReference>
<evidence type="ECO:0000313" key="1">
    <source>
        <dbReference type="EMBL" id="EMF57100.1"/>
    </source>
</evidence>
<dbReference type="AlphaFoldDB" id="M3FVT2"/>
<reference evidence="2" key="1">
    <citation type="journal article" date="2013" name="Genome Announc.">
        <title>Draft Genome Sequence of Streptomyces bottropensis ATCC 25435, a Bottromycin-Producing Actinomycete.</title>
        <authorList>
            <person name="Zhang H."/>
            <person name="Zhou W."/>
            <person name="Zhuang Y."/>
            <person name="Liang X."/>
            <person name="Liu T."/>
        </authorList>
    </citation>
    <scope>NUCLEOTIDE SEQUENCE [LARGE SCALE GENOMIC DNA]</scope>
    <source>
        <strain evidence="2">ATCC 25435</strain>
    </source>
</reference>
<name>M3FVT2_9ACTN</name>
<gene>
    <name evidence="1" type="ORF">SBD_1636</name>
</gene>
<evidence type="ECO:0000313" key="2">
    <source>
        <dbReference type="Proteomes" id="UP000030760"/>
    </source>
</evidence>